<evidence type="ECO:0000313" key="2">
    <source>
        <dbReference type="EMBL" id="MCB4798013.1"/>
    </source>
</evidence>
<reference evidence="2" key="1">
    <citation type="submission" date="2021-10" db="EMBL/GenBank/DDBJ databases">
        <title>Tamlana sargassums sp. nov., and Tamlana laminarinivorans sp. nov., two new bacteria isolated from the brown alga.</title>
        <authorList>
            <person name="Li J."/>
        </authorList>
    </citation>
    <scope>NUCLEOTIDE SEQUENCE</scope>
    <source>
        <strain evidence="2">PT2-4</strain>
    </source>
</reference>
<feature type="transmembrane region" description="Helical" evidence="1">
    <location>
        <begin position="21"/>
        <end position="50"/>
    </location>
</feature>
<sequence length="160" mass="18297">MHNTTLLHLRKASIIKQVIGAFLFIIGVFGAVTNNVFNLILSGIGVFLMLREGSEIDLASKKFREIYWIMGLKFGSWKDLPELEYISVFKTKENKRVQAMGASANFSNPIFVLNLFYNTNKKIEAYRTSEINDAFENAKYISEIFNIKLLDATQSESKWV</sequence>
<protein>
    <submittedName>
        <fullName evidence="2">Uncharacterized protein</fullName>
    </submittedName>
</protein>
<dbReference type="EMBL" id="JAJAPW010000002">
    <property type="protein sequence ID" value="MCB4798013.1"/>
    <property type="molecule type" value="Genomic_DNA"/>
</dbReference>
<organism evidence="2 3">
    <name type="scientific">Neotamlana laminarinivorans</name>
    <dbReference type="NCBI Taxonomy" id="2883124"/>
    <lineage>
        <taxon>Bacteria</taxon>
        <taxon>Pseudomonadati</taxon>
        <taxon>Bacteroidota</taxon>
        <taxon>Flavobacteriia</taxon>
        <taxon>Flavobacteriales</taxon>
        <taxon>Flavobacteriaceae</taxon>
        <taxon>Neotamlana</taxon>
    </lineage>
</organism>
<keyword evidence="1" id="KW-1133">Transmembrane helix</keyword>
<name>A0A9X1L0R1_9FLAO</name>
<dbReference type="AlphaFoldDB" id="A0A9X1L0R1"/>
<gene>
    <name evidence="2" type="ORF">LG649_04105</name>
</gene>
<keyword evidence="3" id="KW-1185">Reference proteome</keyword>
<evidence type="ECO:0000256" key="1">
    <source>
        <dbReference type="SAM" id="Phobius"/>
    </source>
</evidence>
<evidence type="ECO:0000313" key="3">
    <source>
        <dbReference type="Proteomes" id="UP001139199"/>
    </source>
</evidence>
<accession>A0A9X1L0R1</accession>
<comment type="caution">
    <text evidence="2">The sequence shown here is derived from an EMBL/GenBank/DDBJ whole genome shotgun (WGS) entry which is preliminary data.</text>
</comment>
<proteinExistence type="predicted"/>
<dbReference type="Proteomes" id="UP001139199">
    <property type="component" value="Unassembled WGS sequence"/>
</dbReference>
<keyword evidence="1" id="KW-0812">Transmembrane</keyword>
<keyword evidence="1" id="KW-0472">Membrane</keyword>
<dbReference type="RefSeq" id="WP_226541234.1">
    <property type="nucleotide sequence ID" value="NZ_JAJAPW010000002.1"/>
</dbReference>